<accession>A0A3N4LT42</accession>
<gene>
    <name evidence="1" type="ORF">L211DRAFT_866481</name>
</gene>
<keyword evidence="2" id="KW-1185">Reference proteome</keyword>
<reference evidence="1 2" key="1">
    <citation type="journal article" date="2018" name="Nat. Ecol. Evol.">
        <title>Pezizomycetes genomes reveal the molecular basis of ectomycorrhizal truffle lifestyle.</title>
        <authorList>
            <person name="Murat C."/>
            <person name="Payen T."/>
            <person name="Noel B."/>
            <person name="Kuo A."/>
            <person name="Morin E."/>
            <person name="Chen J."/>
            <person name="Kohler A."/>
            <person name="Krizsan K."/>
            <person name="Balestrini R."/>
            <person name="Da Silva C."/>
            <person name="Montanini B."/>
            <person name="Hainaut M."/>
            <person name="Levati E."/>
            <person name="Barry K.W."/>
            <person name="Belfiori B."/>
            <person name="Cichocki N."/>
            <person name="Clum A."/>
            <person name="Dockter R.B."/>
            <person name="Fauchery L."/>
            <person name="Guy J."/>
            <person name="Iotti M."/>
            <person name="Le Tacon F."/>
            <person name="Lindquist E.A."/>
            <person name="Lipzen A."/>
            <person name="Malagnac F."/>
            <person name="Mello A."/>
            <person name="Molinier V."/>
            <person name="Miyauchi S."/>
            <person name="Poulain J."/>
            <person name="Riccioni C."/>
            <person name="Rubini A."/>
            <person name="Sitrit Y."/>
            <person name="Splivallo R."/>
            <person name="Traeger S."/>
            <person name="Wang M."/>
            <person name="Zifcakova L."/>
            <person name="Wipf D."/>
            <person name="Zambonelli A."/>
            <person name="Paolocci F."/>
            <person name="Nowrousian M."/>
            <person name="Ottonello S."/>
            <person name="Baldrian P."/>
            <person name="Spatafora J.W."/>
            <person name="Henrissat B."/>
            <person name="Nagy L.G."/>
            <person name="Aury J.M."/>
            <person name="Wincker P."/>
            <person name="Grigoriev I.V."/>
            <person name="Bonfante P."/>
            <person name="Martin F.M."/>
        </authorList>
    </citation>
    <scope>NUCLEOTIDE SEQUENCE [LARGE SCALE GENOMIC DNA]</scope>
    <source>
        <strain evidence="1 2">ATCC MYA-4762</strain>
    </source>
</reference>
<sequence length="272" mass="30790">MSAAMMSIPADALHLRNMLFDLSKPVTISPKEFNTVWPYIDSVYTKLQSGAAASIWYTQIYHAVRGAGTHEGSERLEELGGSSLKRQDIVIQKRGTKSSDLRSLPHGKLFQDDVLQAYELLTEREWLFEELQIIDKRENGEIIAEGLKHIEKWCSGKWQPRYIMTDDSAIEQRAIHLAFPGLDGGEQEVAHLLCSVHSNRALLRRLGSNANKPIYQLLKHAMYCFTQIQNRALCEQAVAAATAIDNTGNIANYVQTYWLQTASRWVIYNHGN</sequence>
<protein>
    <recommendedName>
        <fullName evidence="3">MULE transposase domain-containing protein</fullName>
    </recommendedName>
</protein>
<evidence type="ECO:0008006" key="3">
    <source>
        <dbReference type="Google" id="ProtNLM"/>
    </source>
</evidence>
<evidence type="ECO:0000313" key="2">
    <source>
        <dbReference type="Proteomes" id="UP000267821"/>
    </source>
</evidence>
<dbReference type="EMBL" id="ML121535">
    <property type="protein sequence ID" value="RPB26073.1"/>
    <property type="molecule type" value="Genomic_DNA"/>
</dbReference>
<dbReference type="AlphaFoldDB" id="A0A3N4LT42"/>
<dbReference type="OrthoDB" id="4951845at2759"/>
<name>A0A3N4LT42_9PEZI</name>
<evidence type="ECO:0000313" key="1">
    <source>
        <dbReference type="EMBL" id="RPB26073.1"/>
    </source>
</evidence>
<proteinExistence type="predicted"/>
<dbReference type="Proteomes" id="UP000267821">
    <property type="component" value="Unassembled WGS sequence"/>
</dbReference>
<dbReference type="InParanoid" id="A0A3N4LT42"/>
<organism evidence="1 2">
    <name type="scientific">Terfezia boudieri ATCC MYA-4762</name>
    <dbReference type="NCBI Taxonomy" id="1051890"/>
    <lineage>
        <taxon>Eukaryota</taxon>
        <taxon>Fungi</taxon>
        <taxon>Dikarya</taxon>
        <taxon>Ascomycota</taxon>
        <taxon>Pezizomycotina</taxon>
        <taxon>Pezizomycetes</taxon>
        <taxon>Pezizales</taxon>
        <taxon>Pezizaceae</taxon>
        <taxon>Terfezia</taxon>
    </lineage>
</organism>